<dbReference type="Proteomes" id="UP000241473">
    <property type="component" value="Unassembled WGS sequence"/>
</dbReference>
<proteinExistence type="predicted"/>
<name>A0A2R6APE6_9ARCH</name>
<gene>
    <name evidence="1" type="ORF">B9Q00_06150</name>
</gene>
<organism evidence="1 2">
    <name type="scientific">Candidatus Marsarchaeota G1 archaeon OSP_C</name>
    <dbReference type="NCBI Taxonomy" id="1978154"/>
    <lineage>
        <taxon>Archaea</taxon>
        <taxon>Candidatus Marsarchaeota</taxon>
        <taxon>Candidatus Marsarchaeota group 1</taxon>
    </lineage>
</organism>
<evidence type="ECO:0000313" key="1">
    <source>
        <dbReference type="EMBL" id="PSN88256.1"/>
    </source>
</evidence>
<sequence length="99" mass="11326">MRCDSFKSLSPTETGEISITTTVEPEDSPFKNTLNSLKAGQLVEIRAPLGRFVVEPTESLNSSYSWRNWRHPFRSIIKWSIDTRANYEILLIHSAKKIS</sequence>
<accession>A0A2R6APE6</accession>
<protein>
    <recommendedName>
        <fullName evidence="3">FAD-binding FR-type domain-containing protein</fullName>
    </recommendedName>
</protein>
<dbReference type="EMBL" id="NEXB01000028">
    <property type="protein sequence ID" value="PSN88256.1"/>
    <property type="molecule type" value="Genomic_DNA"/>
</dbReference>
<evidence type="ECO:0000313" key="2">
    <source>
        <dbReference type="Proteomes" id="UP000241473"/>
    </source>
</evidence>
<reference evidence="1 2" key="1">
    <citation type="submission" date="2017-04" db="EMBL/GenBank/DDBJ databases">
        <title>Novel microbial lineages endemic to geothermal iron-oxide mats fill important gaps in the evolutionary history of Archaea.</title>
        <authorList>
            <person name="Jay Z.J."/>
            <person name="Beam J.P."/>
            <person name="Dlakic M."/>
            <person name="Rusch D.B."/>
            <person name="Kozubal M.A."/>
            <person name="Inskeep W.P."/>
        </authorList>
    </citation>
    <scope>NUCLEOTIDE SEQUENCE [LARGE SCALE GENOMIC DNA]</scope>
    <source>
        <strain evidence="1">OSP_C</strain>
    </source>
</reference>
<comment type="caution">
    <text evidence="1">The sequence shown here is derived from an EMBL/GenBank/DDBJ whole genome shotgun (WGS) entry which is preliminary data.</text>
</comment>
<evidence type="ECO:0008006" key="3">
    <source>
        <dbReference type="Google" id="ProtNLM"/>
    </source>
</evidence>
<dbReference type="AlphaFoldDB" id="A0A2R6APE6"/>